<dbReference type="GO" id="GO:0016740">
    <property type="term" value="F:transferase activity"/>
    <property type="evidence" value="ECO:0007669"/>
    <property type="project" value="UniProtKB-KW"/>
</dbReference>
<reference evidence="2 3" key="1">
    <citation type="journal article" date="2017" name="Int. J. Syst. Evol. Microbiol.">
        <title>Solibacillus kalamii sp. nov., isolated from a high-efficiency particulate arrestance filter system used in the International Space Station.</title>
        <authorList>
            <person name="Checinska Sielaff A."/>
            <person name="Kumar R.M."/>
            <person name="Pal D."/>
            <person name="Mayilraj S."/>
            <person name="Venkateswaran K."/>
        </authorList>
    </citation>
    <scope>NUCLEOTIDE SEQUENCE [LARGE SCALE GENOMIC DNA]</scope>
    <source>
        <strain evidence="2 3">ISSFR-015</strain>
    </source>
</reference>
<comment type="caution">
    <text evidence="2">The sequence shown here is derived from an EMBL/GenBank/DDBJ whole genome shotgun (WGS) entry which is preliminary data.</text>
</comment>
<feature type="domain" description="Glycosyltransferase 2-like" evidence="1">
    <location>
        <begin position="10"/>
        <end position="176"/>
    </location>
</feature>
<dbReference type="InterPro" id="IPR001173">
    <property type="entry name" value="Glyco_trans_2-like"/>
</dbReference>
<dbReference type="CDD" id="cd00761">
    <property type="entry name" value="Glyco_tranf_GTA_type"/>
    <property type="match status" value="1"/>
</dbReference>
<dbReference type="Pfam" id="PF00535">
    <property type="entry name" value="Glycos_transf_2"/>
    <property type="match status" value="1"/>
</dbReference>
<dbReference type="PANTHER" id="PTHR43685:SF2">
    <property type="entry name" value="GLYCOSYLTRANSFERASE 2-LIKE DOMAIN-CONTAINING PROTEIN"/>
    <property type="match status" value="1"/>
</dbReference>
<dbReference type="Proteomes" id="UP000196594">
    <property type="component" value="Unassembled WGS sequence"/>
</dbReference>
<dbReference type="SUPFAM" id="SSF53448">
    <property type="entry name" value="Nucleotide-diphospho-sugar transferases"/>
    <property type="match status" value="1"/>
</dbReference>
<dbReference type="Gene3D" id="3.90.550.10">
    <property type="entry name" value="Spore Coat Polysaccharide Biosynthesis Protein SpsA, Chain A"/>
    <property type="match status" value="1"/>
</dbReference>
<protein>
    <submittedName>
        <fullName evidence="2">Glycosyl transferase</fullName>
    </submittedName>
</protein>
<name>A0ABX3ZGR2_9BACL</name>
<keyword evidence="2" id="KW-0808">Transferase</keyword>
<accession>A0ABX3ZGR2</accession>
<evidence type="ECO:0000259" key="1">
    <source>
        <dbReference type="Pfam" id="PF00535"/>
    </source>
</evidence>
<keyword evidence="3" id="KW-1185">Reference proteome</keyword>
<dbReference type="PANTHER" id="PTHR43685">
    <property type="entry name" value="GLYCOSYLTRANSFERASE"/>
    <property type="match status" value="1"/>
</dbReference>
<dbReference type="RefSeq" id="WP_087617465.1">
    <property type="nucleotide sequence ID" value="NZ_JAFBEY010000004.1"/>
</dbReference>
<sequence length="232" mass="26205">MKERKEGLVSVVIPCYNAAQFIEDCLDGLKSQKHDKIEVIIVNDASTDNTLDVVEKWLENSNPHFETIICNLPVNTGFAGALTVGYFMSSGEYIAVNDADDISHPLRLDKQVNFLLENPDYDLIGANYKVFYNANSIEDGQKSNWLQYGDSIQECYAAGGHCVCHGTILFRGKVFDMIGGPTRRINGAEDYEFIVKFLNAKLKIDNLTDVLYYYRNHDQQRSKTFYGGEKSD</sequence>
<proteinExistence type="predicted"/>
<evidence type="ECO:0000313" key="2">
    <source>
        <dbReference type="EMBL" id="OUZ38913.1"/>
    </source>
</evidence>
<organism evidence="2 3">
    <name type="scientific">Solibacillus kalamii</name>
    <dbReference type="NCBI Taxonomy" id="1748298"/>
    <lineage>
        <taxon>Bacteria</taxon>
        <taxon>Bacillati</taxon>
        <taxon>Bacillota</taxon>
        <taxon>Bacilli</taxon>
        <taxon>Bacillales</taxon>
        <taxon>Caryophanaceae</taxon>
        <taxon>Solibacillus</taxon>
    </lineage>
</organism>
<evidence type="ECO:0000313" key="3">
    <source>
        <dbReference type="Proteomes" id="UP000196594"/>
    </source>
</evidence>
<dbReference type="InterPro" id="IPR029044">
    <property type="entry name" value="Nucleotide-diphossugar_trans"/>
</dbReference>
<dbReference type="InterPro" id="IPR050834">
    <property type="entry name" value="Glycosyltransf_2"/>
</dbReference>
<gene>
    <name evidence="2" type="ORF">CBM15_10545</name>
</gene>
<dbReference type="EMBL" id="NHNT01000006">
    <property type="protein sequence ID" value="OUZ38913.1"/>
    <property type="molecule type" value="Genomic_DNA"/>
</dbReference>